<dbReference type="AlphaFoldDB" id="A0A7Y2P056"/>
<dbReference type="RefSeq" id="WP_171082080.1">
    <property type="nucleotide sequence ID" value="NZ_JABAIV010000002.1"/>
</dbReference>
<evidence type="ECO:0000256" key="1">
    <source>
        <dbReference type="SAM" id="SignalP"/>
    </source>
</evidence>
<sequence length="247" mass="26869">MKRLIVIAAGLAAGMPAFGQDAAPAAAEPVETVTVSTIKDPALRPYRRMLRGLDAWDEKRGLAPAARLRFELLTQDGKPAQPEGLALRIAGDKVDIPLPIDADATFVLPRSQEAYDDEADLLLNRKKDQFRWRPQVRTPGVPEHARRLGDLRLECEITHAIRKEEIPLLYRAGAVAAGGICQLPMVGYIFRAPKRLASATVVSGGRKAGLALHEGGAGYMVPMRDKSWDNDALVVYEYAEAKPAGTP</sequence>
<dbReference type="EMBL" id="JABAIV010000002">
    <property type="protein sequence ID" value="NNG22469.1"/>
    <property type="molecule type" value="Genomic_DNA"/>
</dbReference>
<organism evidence="2 3">
    <name type="scientific">Telluria aromaticivorans</name>
    <dbReference type="NCBI Taxonomy" id="2725995"/>
    <lineage>
        <taxon>Bacteria</taxon>
        <taxon>Pseudomonadati</taxon>
        <taxon>Pseudomonadota</taxon>
        <taxon>Betaproteobacteria</taxon>
        <taxon>Burkholderiales</taxon>
        <taxon>Oxalobacteraceae</taxon>
        <taxon>Telluria group</taxon>
        <taxon>Telluria</taxon>
    </lineage>
</organism>
<accession>A0A7Y2P056</accession>
<gene>
    <name evidence="2" type="ORF">HGB41_05565</name>
</gene>
<name>A0A7Y2P056_9BURK</name>
<keyword evidence="3" id="KW-1185">Reference proteome</keyword>
<feature type="signal peptide" evidence="1">
    <location>
        <begin position="1"/>
        <end position="19"/>
    </location>
</feature>
<reference evidence="2 3" key="1">
    <citation type="submission" date="2020-04" db="EMBL/GenBank/DDBJ databases">
        <title>Massilia sp. nov., a cold adapted bacteria isolated from Arctic soil.</title>
        <authorList>
            <person name="Son J."/>
            <person name="Ka J.-O."/>
        </authorList>
    </citation>
    <scope>NUCLEOTIDE SEQUENCE [LARGE SCALE GENOMIC DNA]</scope>
    <source>
        <strain evidence="2 3">ML15P13</strain>
    </source>
</reference>
<proteinExistence type="predicted"/>
<protein>
    <submittedName>
        <fullName evidence="2">Uncharacterized protein</fullName>
    </submittedName>
</protein>
<dbReference type="Proteomes" id="UP000533905">
    <property type="component" value="Unassembled WGS sequence"/>
</dbReference>
<keyword evidence="1" id="KW-0732">Signal</keyword>
<comment type="caution">
    <text evidence="2">The sequence shown here is derived from an EMBL/GenBank/DDBJ whole genome shotgun (WGS) entry which is preliminary data.</text>
</comment>
<evidence type="ECO:0000313" key="2">
    <source>
        <dbReference type="EMBL" id="NNG22469.1"/>
    </source>
</evidence>
<feature type="chain" id="PRO_5030697867" evidence="1">
    <location>
        <begin position="20"/>
        <end position="247"/>
    </location>
</feature>
<evidence type="ECO:0000313" key="3">
    <source>
        <dbReference type="Proteomes" id="UP000533905"/>
    </source>
</evidence>